<dbReference type="InterPro" id="IPR056002">
    <property type="entry name" value="DUF7580"/>
</dbReference>
<dbReference type="Pfam" id="PF24476">
    <property type="entry name" value="DUF7580"/>
    <property type="match status" value="1"/>
</dbReference>
<reference evidence="2 3" key="1">
    <citation type="journal article" date="2016" name="Nat. Commun.">
        <title>Ectomycorrhizal ecology is imprinted in the genome of the dominant symbiotic fungus Cenococcum geophilum.</title>
        <authorList>
            <consortium name="DOE Joint Genome Institute"/>
            <person name="Peter M."/>
            <person name="Kohler A."/>
            <person name="Ohm R.A."/>
            <person name="Kuo A."/>
            <person name="Krutzmann J."/>
            <person name="Morin E."/>
            <person name="Arend M."/>
            <person name="Barry K.W."/>
            <person name="Binder M."/>
            <person name="Choi C."/>
            <person name="Clum A."/>
            <person name="Copeland A."/>
            <person name="Grisel N."/>
            <person name="Haridas S."/>
            <person name="Kipfer T."/>
            <person name="LaButti K."/>
            <person name="Lindquist E."/>
            <person name="Lipzen A."/>
            <person name="Maire R."/>
            <person name="Meier B."/>
            <person name="Mihaltcheva S."/>
            <person name="Molinier V."/>
            <person name="Murat C."/>
            <person name="Poggeler S."/>
            <person name="Quandt C.A."/>
            <person name="Sperisen C."/>
            <person name="Tritt A."/>
            <person name="Tisserant E."/>
            <person name="Crous P.W."/>
            <person name="Henrissat B."/>
            <person name="Nehls U."/>
            <person name="Egli S."/>
            <person name="Spatafora J.W."/>
            <person name="Grigoriev I.V."/>
            <person name="Martin F.M."/>
        </authorList>
    </citation>
    <scope>NUCLEOTIDE SEQUENCE [LARGE SCALE GENOMIC DNA]</scope>
    <source>
        <strain evidence="2 3">CBS 459.81</strain>
    </source>
</reference>
<dbReference type="EMBL" id="KV744975">
    <property type="protein sequence ID" value="OCK80066.1"/>
    <property type="molecule type" value="Genomic_DNA"/>
</dbReference>
<dbReference type="OrthoDB" id="3565018at2759"/>
<gene>
    <name evidence="2" type="ORF">K432DRAFT_298449</name>
</gene>
<dbReference type="AlphaFoldDB" id="A0A8E2EAA9"/>
<keyword evidence="3" id="KW-1185">Reference proteome</keyword>
<dbReference type="Proteomes" id="UP000250266">
    <property type="component" value="Unassembled WGS sequence"/>
</dbReference>
<name>A0A8E2EAA9_9PEZI</name>
<feature type="domain" description="DUF7580" evidence="1">
    <location>
        <begin position="10"/>
        <end position="215"/>
    </location>
</feature>
<evidence type="ECO:0000259" key="1">
    <source>
        <dbReference type="Pfam" id="PF24476"/>
    </source>
</evidence>
<dbReference type="PANTHER" id="PTHR35186:SF4">
    <property type="entry name" value="PRION-INHIBITION AND PROPAGATION HELO DOMAIN-CONTAINING PROTEIN"/>
    <property type="match status" value="1"/>
</dbReference>
<feature type="non-terminal residue" evidence="2">
    <location>
        <position position="1"/>
    </location>
</feature>
<organism evidence="2 3">
    <name type="scientific">Lepidopterella palustris CBS 459.81</name>
    <dbReference type="NCBI Taxonomy" id="1314670"/>
    <lineage>
        <taxon>Eukaryota</taxon>
        <taxon>Fungi</taxon>
        <taxon>Dikarya</taxon>
        <taxon>Ascomycota</taxon>
        <taxon>Pezizomycotina</taxon>
        <taxon>Dothideomycetes</taxon>
        <taxon>Pleosporomycetidae</taxon>
        <taxon>Mytilinidiales</taxon>
        <taxon>Argynnaceae</taxon>
        <taxon>Lepidopterella</taxon>
    </lineage>
</organism>
<proteinExistence type="predicted"/>
<dbReference type="PANTHER" id="PTHR35186">
    <property type="entry name" value="ANK_REP_REGION DOMAIN-CONTAINING PROTEIN"/>
    <property type="match status" value="1"/>
</dbReference>
<evidence type="ECO:0000313" key="2">
    <source>
        <dbReference type="EMBL" id="OCK80066.1"/>
    </source>
</evidence>
<evidence type="ECO:0000313" key="3">
    <source>
        <dbReference type="Proteomes" id="UP000250266"/>
    </source>
</evidence>
<accession>A0A8E2EAA9</accession>
<protein>
    <recommendedName>
        <fullName evidence="1">DUF7580 domain-containing protein</fullName>
    </recommendedName>
</protein>
<sequence length="249" mass="27588">PALTVTEIASAETDQITNLCSLIANSDAGQSCFGCLKEDDHHYTVVPLLRQIDAPDRRQFVSLETLIGDSSGVRLTRRIRYFTALTIASSYLQLHSTPWLGGEWSKKDVRFLSSSPACDGIMTEEPYISCRFAEPNSTNASNETFGSRPFLTLGILLLELCFGMALEQHETRRKLGKGDSQIAMYLDLAAALQWSEEVLEEAGPKYAGAVKWCLEKVGTVSQGGGWRHEFLREVVEPLQSCTESLEVVY</sequence>